<dbReference type="InterPro" id="IPR043519">
    <property type="entry name" value="NT_sf"/>
</dbReference>
<dbReference type="InterPro" id="IPR002934">
    <property type="entry name" value="Polymerase_NTP_transf_dom"/>
</dbReference>
<dbReference type="KEGG" id="csn:Cyast_2516"/>
<dbReference type="GO" id="GO:0016779">
    <property type="term" value="F:nucleotidyltransferase activity"/>
    <property type="evidence" value="ECO:0007669"/>
    <property type="project" value="UniProtKB-KW"/>
</dbReference>
<evidence type="ECO:0000256" key="5">
    <source>
        <dbReference type="ARBA" id="ARBA00022723"/>
    </source>
</evidence>
<dbReference type="GO" id="GO:0046872">
    <property type="term" value="F:metal ion binding"/>
    <property type="evidence" value="ECO:0007669"/>
    <property type="project" value="UniProtKB-KW"/>
</dbReference>
<name>K9YNK7_CYASC</name>
<dbReference type="HOGENOM" id="CLU_130257_4_1_3"/>
<dbReference type="Proteomes" id="UP000010483">
    <property type="component" value="Chromosome"/>
</dbReference>
<evidence type="ECO:0000256" key="3">
    <source>
        <dbReference type="ARBA" id="ARBA00022679"/>
    </source>
</evidence>
<accession>K9YNK7</accession>
<dbReference type="CDD" id="cd05403">
    <property type="entry name" value="NT_KNTase_like"/>
    <property type="match status" value="1"/>
</dbReference>
<feature type="domain" description="Polymerase nucleotidyl transferase" evidence="10">
    <location>
        <begin position="15"/>
        <end position="100"/>
    </location>
</feature>
<keyword evidence="6" id="KW-0547">Nucleotide-binding</keyword>
<dbReference type="SUPFAM" id="SSF81301">
    <property type="entry name" value="Nucleotidyltransferase"/>
    <property type="match status" value="1"/>
</dbReference>
<evidence type="ECO:0000256" key="1">
    <source>
        <dbReference type="ARBA" id="ARBA00001946"/>
    </source>
</evidence>
<dbReference type="STRING" id="292563.Cyast_2516"/>
<keyword evidence="12" id="KW-1185">Reference proteome</keyword>
<dbReference type="GO" id="GO:0005524">
    <property type="term" value="F:ATP binding"/>
    <property type="evidence" value="ECO:0007669"/>
    <property type="project" value="UniProtKB-KW"/>
</dbReference>
<keyword evidence="3" id="KW-0808">Transferase</keyword>
<dbReference type="PANTHER" id="PTHR33571">
    <property type="entry name" value="SSL8005 PROTEIN"/>
    <property type="match status" value="1"/>
</dbReference>
<dbReference type="InterPro" id="IPR052038">
    <property type="entry name" value="Type-VII_TA_antitoxin"/>
</dbReference>
<dbReference type="EMBL" id="CP003940">
    <property type="protein sequence ID" value="AFZ48459.1"/>
    <property type="molecule type" value="Genomic_DNA"/>
</dbReference>
<dbReference type="AlphaFoldDB" id="K9YNK7"/>
<protein>
    <submittedName>
        <fullName evidence="11">DNA polymerase beta domain protein region</fullName>
    </submittedName>
</protein>
<organism evidence="11 12">
    <name type="scientific">Cyanobacterium stanieri (strain ATCC 29140 / PCC 7202)</name>
    <dbReference type="NCBI Taxonomy" id="292563"/>
    <lineage>
        <taxon>Bacteria</taxon>
        <taxon>Bacillati</taxon>
        <taxon>Cyanobacteriota</taxon>
        <taxon>Cyanophyceae</taxon>
        <taxon>Oscillatoriophycideae</taxon>
        <taxon>Chroococcales</taxon>
        <taxon>Geminocystaceae</taxon>
        <taxon>Cyanobacterium</taxon>
    </lineage>
</organism>
<proteinExistence type="inferred from homology"/>
<dbReference type="PATRIC" id="fig|292563.3.peg.2631"/>
<gene>
    <name evidence="11" type="ordered locus">Cyast_2516</name>
</gene>
<keyword evidence="7" id="KW-0067">ATP-binding</keyword>
<keyword evidence="4" id="KW-0548">Nucleotidyltransferase</keyword>
<dbReference type="PANTHER" id="PTHR33571:SF12">
    <property type="entry name" value="BSL3053 PROTEIN"/>
    <property type="match status" value="1"/>
</dbReference>
<evidence type="ECO:0000313" key="12">
    <source>
        <dbReference type="Proteomes" id="UP000010483"/>
    </source>
</evidence>
<evidence type="ECO:0000256" key="2">
    <source>
        <dbReference type="ARBA" id="ARBA00022649"/>
    </source>
</evidence>
<keyword evidence="2" id="KW-1277">Toxin-antitoxin system</keyword>
<evidence type="ECO:0000256" key="4">
    <source>
        <dbReference type="ARBA" id="ARBA00022695"/>
    </source>
</evidence>
<dbReference type="Gene3D" id="3.30.460.10">
    <property type="entry name" value="Beta Polymerase, domain 2"/>
    <property type="match status" value="1"/>
</dbReference>
<evidence type="ECO:0000313" key="11">
    <source>
        <dbReference type="EMBL" id="AFZ48459.1"/>
    </source>
</evidence>
<dbReference type="eggNOG" id="COG1669">
    <property type="taxonomic scope" value="Bacteria"/>
</dbReference>
<sequence>MDIYDRLNTNRTYVSKICQQWQIIELALFGSVLRDDFNQNSDIDLLVTFAEDAKITFFDLDTIEHQFSSLFNRTVDVVTKRAINNSHNWIRKNNILNNSQVIYEQKSGSNIRFNQSL</sequence>
<keyword evidence="5" id="KW-0479">Metal-binding</keyword>
<evidence type="ECO:0000256" key="7">
    <source>
        <dbReference type="ARBA" id="ARBA00022840"/>
    </source>
</evidence>
<dbReference type="Pfam" id="PF01909">
    <property type="entry name" value="NTP_transf_2"/>
    <property type="match status" value="1"/>
</dbReference>
<evidence type="ECO:0000259" key="10">
    <source>
        <dbReference type="Pfam" id="PF01909"/>
    </source>
</evidence>
<comment type="similarity">
    <text evidence="9">Belongs to the MntA antitoxin family.</text>
</comment>
<dbReference type="BioCyc" id="CSTA292563:G1353-2518-MONOMER"/>
<reference evidence="12" key="1">
    <citation type="journal article" date="2013" name="Proc. Natl. Acad. Sci. U.S.A.">
        <title>Improving the coverage of the cyanobacterial phylum using diversity-driven genome sequencing.</title>
        <authorList>
            <person name="Shih P.M."/>
            <person name="Wu D."/>
            <person name="Latifi A."/>
            <person name="Axen S.D."/>
            <person name="Fewer D.P."/>
            <person name="Talla E."/>
            <person name="Calteau A."/>
            <person name="Cai F."/>
            <person name="Tandeau de Marsac N."/>
            <person name="Rippka R."/>
            <person name="Herdman M."/>
            <person name="Sivonen K."/>
            <person name="Coursin T."/>
            <person name="Laurent T."/>
            <person name="Goodwin L."/>
            <person name="Nolan M."/>
            <person name="Davenport K.W."/>
            <person name="Han C.S."/>
            <person name="Rubin E.M."/>
            <person name="Eisen J.A."/>
            <person name="Woyke T."/>
            <person name="Gugger M."/>
            <person name="Kerfeld C.A."/>
        </authorList>
    </citation>
    <scope>NUCLEOTIDE SEQUENCE [LARGE SCALE GENOMIC DNA]</scope>
    <source>
        <strain evidence="12">ATCC 29140 / PCC 7202</strain>
    </source>
</reference>
<keyword evidence="8" id="KW-0460">Magnesium</keyword>
<evidence type="ECO:0000256" key="6">
    <source>
        <dbReference type="ARBA" id="ARBA00022741"/>
    </source>
</evidence>
<evidence type="ECO:0000256" key="9">
    <source>
        <dbReference type="ARBA" id="ARBA00038276"/>
    </source>
</evidence>
<evidence type="ECO:0000256" key="8">
    <source>
        <dbReference type="ARBA" id="ARBA00022842"/>
    </source>
</evidence>
<comment type="cofactor">
    <cofactor evidence="1">
        <name>Mg(2+)</name>
        <dbReference type="ChEBI" id="CHEBI:18420"/>
    </cofactor>
</comment>